<proteinExistence type="predicted"/>
<organism evidence="7 8">
    <name type="scientific">Alterirhizorhabdus solaris</name>
    <dbReference type="NCBI Taxonomy" id="2529389"/>
    <lineage>
        <taxon>Bacteria</taxon>
        <taxon>Pseudomonadati</taxon>
        <taxon>Pseudomonadota</taxon>
        <taxon>Alphaproteobacteria</taxon>
        <taxon>Sphingomonadales</taxon>
        <taxon>Rhizorhabdaceae</taxon>
        <taxon>Alterirhizorhabdus</taxon>
    </lineage>
</organism>
<dbReference type="Proteomes" id="UP000318681">
    <property type="component" value="Unassembled WGS sequence"/>
</dbReference>
<evidence type="ECO:0000256" key="2">
    <source>
        <dbReference type="ARBA" id="ARBA00022692"/>
    </source>
</evidence>
<protein>
    <recommendedName>
        <fullName evidence="6">Translocation and assembly module TamB C-terminal domain-containing protein</fullName>
    </recommendedName>
</protein>
<keyword evidence="3 5" id="KW-1133">Transmembrane helix</keyword>
<evidence type="ECO:0000256" key="5">
    <source>
        <dbReference type="SAM" id="Phobius"/>
    </source>
</evidence>
<dbReference type="GO" id="GO:0097347">
    <property type="term" value="C:TAM protein secretion complex"/>
    <property type="evidence" value="ECO:0007669"/>
    <property type="project" value="TreeGrafter"/>
</dbReference>
<keyword evidence="2 5" id="KW-0812">Transmembrane</keyword>
<evidence type="ECO:0000313" key="8">
    <source>
        <dbReference type="Proteomes" id="UP000318681"/>
    </source>
</evidence>
<feature type="transmembrane region" description="Helical" evidence="5">
    <location>
        <begin position="7"/>
        <end position="29"/>
    </location>
</feature>
<dbReference type="PANTHER" id="PTHR36985">
    <property type="entry name" value="TRANSLOCATION AND ASSEMBLY MODULE SUBUNIT TAMB"/>
    <property type="match status" value="1"/>
</dbReference>
<sequence length="1388" mass="143563">MTVALRIAKWVGIVLVGLLTLLGVILIGFNTGPGRAFIAKQIGGFTTESGMAFHVDRIEGSIYGEMTLVGLEVRDPKGAFLTAPAVTVDWRPFAYLRNVVDVREATAARMTLLRLPELKEVPSDPNAPILPDIDLAIGLLAIDRFEVERPVTGRRHIVKIEGSADIADGRARISADAAALRAAGIAGGDRLVLKLDAVPDANRLLVDAALTAPAGGLVDSYAGLGKPVALSVNGRGDWANWAGNARGTVGGQPIAALALTGRSGTFGVKGNVMPGVILTGPAARLTEPSIAIDATAKLADRSADTVIHARSAAMAVDAAGVIDLARSRFGTFKVDGQLLRAGAIADNAAGRDIRFAATLDGPFATPTVDYRLSAAAASFGTMEIEGVQASGRATIDADRIRIPLHATAKRVTGLNAAAGGLLTNIAIDGNLAYVKGKLISDDMRLRSDRIDATAIVVADFANGRYTGALKGRVNDYQVDGLGRINLVTDAELVTGPKGGFGIKGRVRVTTKRLDNASIRDQLGGNAVLTADVGFDEDGIASVSNLRVTAPNLRVTGGSGRYAPDGRIAFRAQGQSTVYGPFSVTATGTLERPVVKLVASRPYVGVQLSNVEADLVGTAAGYQVRARGGSPYGPFAADVLIRSGKGPLAIDIRTARFAGIDFRGNLVATPAGPFAGTLTLAGSGLNGSVRLAAAGANQRADVDVRASAARIPGDVPITIGSGVIRATAILYPNAPSIVGSASLANVTQGATVISSLQGRVDYRGGRGTAAVIAEGRSGVPFDIAAQAAFAPDLIRANAKGSVNNIAFRLAAPAQVRKMGAEWVLAPATVIVPQGQVVLAGRYGAQTRLTARLDNLDISIVQAAVPGLGLGGKASGTVEMALPAGGGLPTVDARLDIARFTRTGALVVSDPVDIALLGRLDNKAGDVRALIRRGGAIVGRMQARLAPIPAGGTMSERLFAAPLSGGIRYNGPAEVLWTLTGIAGQQVSGPVAIAADFSGRLNNPSITGVVRANALRYENDTYGTTISNIAVDGRFTQTRFELTRFTGRAGTGAISGSGYVGLDAAGGFPMDIRVALDRAQLARSEAVAATVSGTLAITNNRAAGPLIKGDLTIPEVRYEIIRQGAAEVAELEGVRRKNAPPVQPVSETVPSNWKLDIRVRADNRIFVSGMGLEAEWSTDMRIRGTATKPVIVGKLDVLRGTYSFAGRRFELANSSEVTFDGGDMFNPQLNISATTTVEGVTATIAIGGRAQAPQITFTSTPSLPQDEVLSRLLFGSSVTSLSPTQAIQLAAALNSLRGSGGGGLNPLGKLRSATGIDRLRVLGADKTAGRGAAVAAGQYISNDIYVEVITDARGFTATQLQIALSKTLSVLSQTSSFGGSSVNLRYSKDY</sequence>
<evidence type="ECO:0000259" key="6">
    <source>
        <dbReference type="Pfam" id="PF04357"/>
    </source>
</evidence>
<dbReference type="InterPro" id="IPR007452">
    <property type="entry name" value="TamB_C"/>
</dbReference>
<dbReference type="OrthoDB" id="7784409at2"/>
<dbReference type="Pfam" id="PF04357">
    <property type="entry name" value="TamB"/>
    <property type="match status" value="1"/>
</dbReference>
<name>A0A558QVT6_9SPHN</name>
<dbReference type="GO" id="GO:0005886">
    <property type="term" value="C:plasma membrane"/>
    <property type="evidence" value="ECO:0007669"/>
    <property type="project" value="InterPro"/>
</dbReference>
<gene>
    <name evidence="7" type="ORF">FOY91_17410</name>
</gene>
<dbReference type="RefSeq" id="WP_145154674.1">
    <property type="nucleotide sequence ID" value="NZ_VNIM01000095.1"/>
</dbReference>
<evidence type="ECO:0000256" key="3">
    <source>
        <dbReference type="ARBA" id="ARBA00022989"/>
    </source>
</evidence>
<keyword evidence="4 5" id="KW-0472">Membrane</keyword>
<reference evidence="7 8" key="1">
    <citation type="submission" date="2019-07" db="EMBL/GenBank/DDBJ databases">
        <title>Sphingomonas solaris sp. nov., isolated from a solar panel from Boston, Massachusetts.</title>
        <authorList>
            <person name="Tanner K."/>
            <person name="Pascual J."/>
            <person name="Mancuso C."/>
            <person name="Pereto J."/>
            <person name="Khalil A."/>
            <person name="Vilanova C."/>
        </authorList>
    </citation>
    <scope>NUCLEOTIDE SEQUENCE [LARGE SCALE GENOMIC DNA]</scope>
    <source>
        <strain evidence="7 8">R4DWN</strain>
    </source>
</reference>
<dbReference type="GO" id="GO:0009306">
    <property type="term" value="P:protein secretion"/>
    <property type="evidence" value="ECO:0007669"/>
    <property type="project" value="InterPro"/>
</dbReference>
<comment type="subcellular location">
    <subcellularLocation>
        <location evidence="1">Membrane</location>
        <topology evidence="1">Single-pass membrane protein</topology>
    </subcellularLocation>
</comment>
<feature type="domain" description="Translocation and assembly module TamB C-terminal" evidence="6">
    <location>
        <begin position="1042"/>
        <end position="1388"/>
    </location>
</feature>
<evidence type="ECO:0000313" key="7">
    <source>
        <dbReference type="EMBL" id="TVV71177.1"/>
    </source>
</evidence>
<evidence type="ECO:0000256" key="4">
    <source>
        <dbReference type="ARBA" id="ARBA00023136"/>
    </source>
</evidence>
<comment type="caution">
    <text evidence="7">The sequence shown here is derived from an EMBL/GenBank/DDBJ whole genome shotgun (WGS) entry which is preliminary data.</text>
</comment>
<dbReference type="PANTHER" id="PTHR36985:SF1">
    <property type="entry name" value="TRANSLOCATION AND ASSEMBLY MODULE SUBUNIT TAMB"/>
    <property type="match status" value="1"/>
</dbReference>
<accession>A0A558QVT6</accession>
<dbReference type="EMBL" id="VNIM01000095">
    <property type="protein sequence ID" value="TVV71177.1"/>
    <property type="molecule type" value="Genomic_DNA"/>
</dbReference>
<evidence type="ECO:0000256" key="1">
    <source>
        <dbReference type="ARBA" id="ARBA00004167"/>
    </source>
</evidence>
<keyword evidence="8" id="KW-1185">Reference proteome</keyword>